<gene>
    <name evidence="1" type="ORF">Pla22_42690</name>
</gene>
<dbReference type="Proteomes" id="UP000316598">
    <property type="component" value="Unassembled WGS sequence"/>
</dbReference>
<evidence type="ECO:0008006" key="3">
    <source>
        <dbReference type="Google" id="ProtNLM"/>
    </source>
</evidence>
<proteinExistence type="predicted"/>
<sequence>MGEVANLPMPRQFRLIENKFSRSTLCDELVATSRRYQFSRIPILRFPYLRTVMNPAFIYKILPRTEWETAKKQGAFRGCGIDLTDGFIHLSSADQYASTLQLHFANQTDLIRVAVDGERLGDALKWEESRGGELFPHVYGEIPMSAVVSAAQIN</sequence>
<dbReference type="Gene3D" id="3.20.170.20">
    <property type="entry name" value="Protein of unknown function DUF952"/>
    <property type="match status" value="1"/>
</dbReference>
<organism evidence="1 2">
    <name type="scientific">Rubripirellula amarantea</name>
    <dbReference type="NCBI Taxonomy" id="2527999"/>
    <lineage>
        <taxon>Bacteria</taxon>
        <taxon>Pseudomonadati</taxon>
        <taxon>Planctomycetota</taxon>
        <taxon>Planctomycetia</taxon>
        <taxon>Pirellulales</taxon>
        <taxon>Pirellulaceae</taxon>
        <taxon>Rubripirellula</taxon>
    </lineage>
</organism>
<reference evidence="1 2" key="1">
    <citation type="submission" date="2019-02" db="EMBL/GenBank/DDBJ databases">
        <title>Deep-cultivation of Planctomycetes and their phenomic and genomic characterization uncovers novel biology.</title>
        <authorList>
            <person name="Wiegand S."/>
            <person name="Jogler M."/>
            <person name="Boedeker C."/>
            <person name="Pinto D."/>
            <person name="Vollmers J."/>
            <person name="Rivas-Marin E."/>
            <person name="Kohn T."/>
            <person name="Peeters S.H."/>
            <person name="Heuer A."/>
            <person name="Rast P."/>
            <person name="Oberbeckmann S."/>
            <person name="Bunk B."/>
            <person name="Jeske O."/>
            <person name="Meyerdierks A."/>
            <person name="Storesund J.E."/>
            <person name="Kallscheuer N."/>
            <person name="Luecker S."/>
            <person name="Lage O.M."/>
            <person name="Pohl T."/>
            <person name="Merkel B.J."/>
            <person name="Hornburger P."/>
            <person name="Mueller R.-W."/>
            <person name="Bruemmer F."/>
            <person name="Labrenz M."/>
            <person name="Spormann A.M."/>
            <person name="Op Den Camp H."/>
            <person name="Overmann J."/>
            <person name="Amann R."/>
            <person name="Jetten M.S.M."/>
            <person name="Mascher T."/>
            <person name="Medema M.H."/>
            <person name="Devos D.P."/>
            <person name="Kaster A.-K."/>
            <person name="Ovreas L."/>
            <person name="Rohde M."/>
            <person name="Galperin M.Y."/>
            <person name="Jogler C."/>
        </authorList>
    </citation>
    <scope>NUCLEOTIDE SEQUENCE [LARGE SCALE GENOMIC DNA]</scope>
    <source>
        <strain evidence="1 2">Pla22</strain>
    </source>
</reference>
<name>A0A5C5WEY3_9BACT</name>
<dbReference type="SUPFAM" id="SSF56399">
    <property type="entry name" value="ADP-ribosylation"/>
    <property type="match status" value="1"/>
</dbReference>
<dbReference type="Pfam" id="PF06108">
    <property type="entry name" value="DUF952"/>
    <property type="match status" value="1"/>
</dbReference>
<evidence type="ECO:0000313" key="2">
    <source>
        <dbReference type="Proteomes" id="UP000316598"/>
    </source>
</evidence>
<dbReference type="AlphaFoldDB" id="A0A5C5WEY3"/>
<accession>A0A5C5WEY3</accession>
<dbReference type="EMBL" id="SJPI01000003">
    <property type="protein sequence ID" value="TWT49077.1"/>
    <property type="molecule type" value="Genomic_DNA"/>
</dbReference>
<dbReference type="PANTHER" id="PTHR34129">
    <property type="entry name" value="BLR1139 PROTEIN"/>
    <property type="match status" value="1"/>
</dbReference>
<evidence type="ECO:0000313" key="1">
    <source>
        <dbReference type="EMBL" id="TWT49077.1"/>
    </source>
</evidence>
<keyword evidence="2" id="KW-1185">Reference proteome</keyword>
<comment type="caution">
    <text evidence="1">The sequence shown here is derived from an EMBL/GenBank/DDBJ whole genome shotgun (WGS) entry which is preliminary data.</text>
</comment>
<protein>
    <recommendedName>
        <fullName evidence="3">DUF952 domain-containing protein</fullName>
    </recommendedName>
</protein>
<dbReference type="PANTHER" id="PTHR34129:SF1">
    <property type="entry name" value="DUF952 DOMAIN-CONTAINING PROTEIN"/>
    <property type="match status" value="1"/>
</dbReference>
<dbReference type="InterPro" id="IPR009297">
    <property type="entry name" value="DUF952"/>
</dbReference>